<organism evidence="3 4">
    <name type="scientific">Cordyceps militaris</name>
    <name type="common">Caterpillar fungus</name>
    <name type="synonym">Clavaria militaris</name>
    <dbReference type="NCBI Taxonomy" id="73501"/>
    <lineage>
        <taxon>Eukaryota</taxon>
        <taxon>Fungi</taxon>
        <taxon>Dikarya</taxon>
        <taxon>Ascomycota</taxon>
        <taxon>Pezizomycotina</taxon>
        <taxon>Sordariomycetes</taxon>
        <taxon>Hypocreomycetidae</taxon>
        <taxon>Hypocreales</taxon>
        <taxon>Cordycipitaceae</taxon>
        <taxon>Cordyceps</taxon>
    </lineage>
</organism>
<dbReference type="VEuPathDB" id="FungiDB:CCM_06995"/>
<reference evidence="3 4" key="1">
    <citation type="journal article" date="2017" name="BMC Genomics">
        <title>Chromosome level assembly and secondary metabolite potential of the parasitic fungus Cordyceps militaris.</title>
        <authorList>
            <person name="Kramer G.J."/>
            <person name="Nodwell J.R."/>
        </authorList>
    </citation>
    <scope>NUCLEOTIDE SEQUENCE [LARGE SCALE GENOMIC DNA]</scope>
    <source>
        <strain evidence="3 4">ATCC 34164</strain>
    </source>
</reference>
<dbReference type="InterPro" id="IPR036425">
    <property type="entry name" value="MoaB/Mog-like_dom_sf"/>
</dbReference>
<dbReference type="Pfam" id="PF24102">
    <property type="entry name" value="FLAD1_M"/>
    <property type="match status" value="1"/>
</dbReference>
<evidence type="ECO:0000259" key="2">
    <source>
        <dbReference type="SMART" id="SM00852"/>
    </source>
</evidence>
<evidence type="ECO:0000313" key="4">
    <source>
        <dbReference type="Proteomes" id="UP000323067"/>
    </source>
</evidence>
<dbReference type="OrthoDB" id="448496at2759"/>
<feature type="region of interest" description="Disordered" evidence="1">
    <location>
        <begin position="1"/>
        <end position="21"/>
    </location>
</feature>
<name>A0A2H4SFI3_CORMI</name>
<evidence type="ECO:0000256" key="1">
    <source>
        <dbReference type="SAM" id="MobiDB-lite"/>
    </source>
</evidence>
<dbReference type="Pfam" id="PF00994">
    <property type="entry name" value="MoCF_biosynth"/>
    <property type="match status" value="1"/>
</dbReference>
<proteinExistence type="predicted"/>
<dbReference type="Gene3D" id="3.40.980.10">
    <property type="entry name" value="MoaB/Mog-like domain"/>
    <property type="match status" value="1"/>
</dbReference>
<dbReference type="AlphaFoldDB" id="A0A2H4SFI3"/>
<sequence>MCSPTWIGPASHSQQQLDSGPSTFQSINPALTHLASFNFGIFCSLPQPHHLRPGTLIDGFAAPLVVLQGSRNRRTGLHLLVSARSEPVAAPQKLDRAIGRPSVPSVLCLCRHSSPSPLPFSARPLASNWGPSSSLAEPRRRSANFPATPSPHRPQNRLMISRITQVARHFAAAPTSISSAPILSSRSRPHLGGIAAMASAAECQRRTIQTAACLIIGDEVLGGKTNSAYLAKWCFQIGLRLKKIEVVEDDEADIIDAIRRLSNNYDFVVTRQVTRSHSSRQIGSNLSSHDDITYQSIAKAFDLPLKLHDEAFKKMKLLSKPHPSQPNFNWDVDSPDLRAKLRMVYLPTDESRPLTDQFLFASEELWVPVSVVNGNVHILPGIPRLFTALLEGIKPHILSRLVDPEGKGSHRVVIQTPFAESKVAAYLTDLAGRVEPKGVKVGSYPHWDRKFNTVTLVGKDQAFLESLVDEVVKNVDGKRVFKPEDLEGGPLRESKA</sequence>
<dbReference type="PANTHER" id="PTHR47675:SF1">
    <property type="entry name" value="MOLYBDOPTERIN BINDING DOMAIN PROTEIN (AFU_ORTHOLOGUE AFUA_5G11210)"/>
    <property type="match status" value="1"/>
</dbReference>
<accession>A0A2H4SFI3</accession>
<dbReference type="InterPro" id="IPR001453">
    <property type="entry name" value="MoaB/Mog_dom"/>
</dbReference>
<dbReference type="VEuPathDB" id="FungiDB:A9K55_007917"/>
<feature type="domain" description="MoaB/Mog" evidence="2">
    <location>
        <begin position="212"/>
        <end position="400"/>
    </location>
</feature>
<dbReference type="GO" id="GO:0042726">
    <property type="term" value="P:flavin-containing compound metabolic process"/>
    <property type="evidence" value="ECO:0007669"/>
    <property type="project" value="TreeGrafter"/>
</dbReference>
<dbReference type="GO" id="GO:0047884">
    <property type="term" value="F:FAD diphosphatase activity"/>
    <property type="evidence" value="ECO:0007669"/>
    <property type="project" value="TreeGrafter"/>
</dbReference>
<feature type="compositionally biased region" description="Polar residues" evidence="1">
    <location>
        <begin position="11"/>
        <end position="21"/>
    </location>
</feature>
<gene>
    <name evidence="3" type="ORF">A9K55_007917</name>
</gene>
<dbReference type="EMBL" id="CP023324">
    <property type="protein sequence ID" value="ATY61870.1"/>
    <property type="molecule type" value="Genomic_DNA"/>
</dbReference>
<dbReference type="Proteomes" id="UP000323067">
    <property type="component" value="Chromosome vii"/>
</dbReference>
<dbReference type="SMART" id="SM00852">
    <property type="entry name" value="MoCF_biosynth"/>
    <property type="match status" value="1"/>
</dbReference>
<feature type="region of interest" description="Disordered" evidence="1">
    <location>
        <begin position="131"/>
        <end position="155"/>
    </location>
</feature>
<dbReference type="InterPro" id="IPR056596">
    <property type="entry name" value="FLAD1_M"/>
</dbReference>
<dbReference type="PANTHER" id="PTHR47675">
    <property type="entry name" value="MOLYBDOPTERIN BINDING DOMAIN PROTEIN (AFU_ORTHOLOGUE AFUA_5G11210)"/>
    <property type="match status" value="1"/>
</dbReference>
<protein>
    <submittedName>
        <fullName evidence="3">Molybdopterin binding domain containing</fullName>
    </submittedName>
</protein>
<dbReference type="SUPFAM" id="SSF53218">
    <property type="entry name" value="Molybdenum cofactor biosynthesis proteins"/>
    <property type="match status" value="1"/>
</dbReference>
<evidence type="ECO:0000313" key="3">
    <source>
        <dbReference type="EMBL" id="ATY61870.1"/>
    </source>
</evidence>